<protein>
    <submittedName>
        <fullName evidence="1">Uncharacterized protein</fullName>
    </submittedName>
</protein>
<name>A0A0A9B6N1_ARUDO</name>
<accession>A0A0A9B6N1</accession>
<evidence type="ECO:0000313" key="1">
    <source>
        <dbReference type="EMBL" id="JAD57813.1"/>
    </source>
</evidence>
<sequence length="21" mass="2504">MNRSRMILGVGVVRSLDWNWN</sequence>
<reference evidence="1" key="1">
    <citation type="submission" date="2014-09" db="EMBL/GenBank/DDBJ databases">
        <authorList>
            <person name="Magalhaes I.L.F."/>
            <person name="Oliveira U."/>
            <person name="Santos F.R."/>
            <person name="Vidigal T.H.D.A."/>
            <person name="Brescovit A.D."/>
            <person name="Santos A.J."/>
        </authorList>
    </citation>
    <scope>NUCLEOTIDE SEQUENCE</scope>
    <source>
        <tissue evidence="1">Shoot tissue taken approximately 20 cm above the soil surface</tissue>
    </source>
</reference>
<organism evidence="1">
    <name type="scientific">Arundo donax</name>
    <name type="common">Giant reed</name>
    <name type="synonym">Donax arundinaceus</name>
    <dbReference type="NCBI Taxonomy" id="35708"/>
    <lineage>
        <taxon>Eukaryota</taxon>
        <taxon>Viridiplantae</taxon>
        <taxon>Streptophyta</taxon>
        <taxon>Embryophyta</taxon>
        <taxon>Tracheophyta</taxon>
        <taxon>Spermatophyta</taxon>
        <taxon>Magnoliopsida</taxon>
        <taxon>Liliopsida</taxon>
        <taxon>Poales</taxon>
        <taxon>Poaceae</taxon>
        <taxon>PACMAD clade</taxon>
        <taxon>Arundinoideae</taxon>
        <taxon>Arundineae</taxon>
        <taxon>Arundo</taxon>
    </lineage>
</organism>
<dbReference type="EMBL" id="GBRH01240082">
    <property type="protein sequence ID" value="JAD57813.1"/>
    <property type="molecule type" value="Transcribed_RNA"/>
</dbReference>
<proteinExistence type="predicted"/>
<reference evidence="1" key="2">
    <citation type="journal article" date="2015" name="Data Brief">
        <title>Shoot transcriptome of the giant reed, Arundo donax.</title>
        <authorList>
            <person name="Barrero R.A."/>
            <person name="Guerrero F.D."/>
            <person name="Moolhuijzen P."/>
            <person name="Goolsby J.A."/>
            <person name="Tidwell J."/>
            <person name="Bellgard S.E."/>
            <person name="Bellgard M.I."/>
        </authorList>
    </citation>
    <scope>NUCLEOTIDE SEQUENCE</scope>
    <source>
        <tissue evidence="1">Shoot tissue taken approximately 20 cm above the soil surface</tissue>
    </source>
</reference>
<dbReference type="AlphaFoldDB" id="A0A0A9B6N1"/>